<evidence type="ECO:0000313" key="8">
    <source>
        <dbReference type="EMBL" id="MCU7377842.1"/>
    </source>
</evidence>
<organism evidence="8 9">
    <name type="scientific">Hominibacterium faecale</name>
    <dbReference type="NCBI Taxonomy" id="2839743"/>
    <lineage>
        <taxon>Bacteria</taxon>
        <taxon>Bacillati</taxon>
        <taxon>Bacillota</taxon>
        <taxon>Clostridia</taxon>
        <taxon>Peptostreptococcales</taxon>
        <taxon>Anaerovoracaceae</taxon>
        <taxon>Hominibacterium</taxon>
    </lineage>
</organism>
<reference evidence="8" key="1">
    <citation type="submission" date="2022-09" db="EMBL/GenBank/DDBJ databases">
        <title>Culturomic study of gut microbiota in children with autism spectrum disorder.</title>
        <authorList>
            <person name="Efimov B.A."/>
            <person name="Chaplin A.V."/>
            <person name="Sokolova S.R."/>
            <person name="Pikina A.P."/>
            <person name="Korzhanova M."/>
            <person name="Belova V."/>
            <person name="Korostin D."/>
        </authorList>
    </citation>
    <scope>NUCLEOTIDE SEQUENCE</scope>
    <source>
        <strain evidence="8">ASD5510</strain>
    </source>
</reference>
<dbReference type="Pfam" id="PF01554">
    <property type="entry name" value="MatE"/>
    <property type="match status" value="2"/>
</dbReference>
<sequence>MSEQIQGNKMGTMPIGKLIATMPWPAILSMLIQALYNIVDSIFVSMISEQALSAVTYIFPVQMLLIAVGVGTGVGINSLISRRLGAKRFEEANMAASCGYRLSFFNWIGFALIGIIFSNIYMNFLSDTPYIVENGIDYMRIITIGSIFVLVQVTTEKILQATGNMLFPMLCSIVGAATNIVLDPILIFGIGPFPQMGVTGAAVATIIGQLFSMILGQILLFRKDHQVVVKVRGFKMEKNVIRDIYSVGLPAILMQAMLSILQFGLNAILAGLSETAVAVNGVYGRLQSFIFMPVFGLNQGALPVMGYNYGARDKERLTKAFKVAFLIAFVIMTVGLILFQLFPRQFLSLFNASEGMYQIGIPALRTISLCFIPASFGILASSFFQATGHGVMSLWASLIRQMIGILPLAWLLARLGGLEMVWYAFPIAEVMGIVFSIIAMRHIFKKDIARLDANESPASST</sequence>
<feature type="transmembrane region" description="Helical" evidence="7">
    <location>
        <begin position="21"/>
        <end position="39"/>
    </location>
</feature>
<keyword evidence="5 7" id="KW-1133">Transmembrane helix</keyword>
<protein>
    <submittedName>
        <fullName evidence="8">MATE family efflux transporter</fullName>
    </submittedName>
</protein>
<accession>A0A9J6QPE7</accession>
<evidence type="ECO:0000256" key="4">
    <source>
        <dbReference type="ARBA" id="ARBA00022692"/>
    </source>
</evidence>
<dbReference type="PANTHER" id="PTHR43549">
    <property type="entry name" value="MULTIDRUG RESISTANCE PROTEIN YPNP-RELATED"/>
    <property type="match status" value="1"/>
</dbReference>
<evidence type="ECO:0000313" key="9">
    <source>
        <dbReference type="Proteomes" id="UP001065549"/>
    </source>
</evidence>
<proteinExistence type="predicted"/>
<feature type="transmembrane region" description="Helical" evidence="7">
    <location>
        <begin position="136"/>
        <end position="154"/>
    </location>
</feature>
<keyword evidence="4 7" id="KW-0812">Transmembrane</keyword>
<gene>
    <name evidence="8" type="ORF">OBO34_05675</name>
</gene>
<feature type="transmembrane region" description="Helical" evidence="7">
    <location>
        <begin position="421"/>
        <end position="440"/>
    </location>
</feature>
<feature type="transmembrane region" description="Helical" evidence="7">
    <location>
        <begin position="59"/>
        <end position="80"/>
    </location>
</feature>
<feature type="transmembrane region" description="Helical" evidence="7">
    <location>
        <begin position="196"/>
        <end position="222"/>
    </location>
</feature>
<dbReference type="InterPro" id="IPR052031">
    <property type="entry name" value="Membrane_Transporter-Flippase"/>
</dbReference>
<comment type="subcellular location">
    <subcellularLocation>
        <location evidence="1">Cell membrane</location>
        <topology evidence="1">Multi-pass membrane protein</topology>
    </subcellularLocation>
</comment>
<evidence type="ECO:0000256" key="3">
    <source>
        <dbReference type="ARBA" id="ARBA00022475"/>
    </source>
</evidence>
<keyword evidence="2" id="KW-0813">Transport</keyword>
<dbReference type="PANTHER" id="PTHR43549:SF2">
    <property type="entry name" value="MULTIDRUG RESISTANCE PROTEIN NORM-RELATED"/>
    <property type="match status" value="1"/>
</dbReference>
<evidence type="ECO:0000256" key="1">
    <source>
        <dbReference type="ARBA" id="ARBA00004651"/>
    </source>
</evidence>
<feature type="transmembrane region" description="Helical" evidence="7">
    <location>
        <begin position="323"/>
        <end position="343"/>
    </location>
</feature>
<dbReference type="InterPro" id="IPR002528">
    <property type="entry name" value="MATE_fam"/>
</dbReference>
<keyword evidence="9" id="KW-1185">Reference proteome</keyword>
<dbReference type="NCBIfam" id="TIGR00797">
    <property type="entry name" value="matE"/>
    <property type="match status" value="1"/>
</dbReference>
<evidence type="ECO:0000256" key="5">
    <source>
        <dbReference type="ARBA" id="ARBA00022989"/>
    </source>
</evidence>
<dbReference type="InterPro" id="IPR048279">
    <property type="entry name" value="MdtK-like"/>
</dbReference>
<comment type="caution">
    <text evidence="8">The sequence shown here is derived from an EMBL/GenBank/DDBJ whole genome shotgun (WGS) entry which is preliminary data.</text>
</comment>
<dbReference type="GO" id="GO:0042910">
    <property type="term" value="F:xenobiotic transmembrane transporter activity"/>
    <property type="evidence" value="ECO:0007669"/>
    <property type="project" value="InterPro"/>
</dbReference>
<feature type="transmembrane region" description="Helical" evidence="7">
    <location>
        <begin position="289"/>
        <end position="311"/>
    </location>
</feature>
<dbReference type="CDD" id="cd13144">
    <property type="entry name" value="MATE_like_4"/>
    <property type="match status" value="1"/>
</dbReference>
<dbReference type="GO" id="GO:0015297">
    <property type="term" value="F:antiporter activity"/>
    <property type="evidence" value="ECO:0007669"/>
    <property type="project" value="InterPro"/>
</dbReference>
<dbReference type="Proteomes" id="UP001065549">
    <property type="component" value="Unassembled WGS sequence"/>
</dbReference>
<evidence type="ECO:0000256" key="6">
    <source>
        <dbReference type="ARBA" id="ARBA00023136"/>
    </source>
</evidence>
<evidence type="ECO:0000256" key="2">
    <source>
        <dbReference type="ARBA" id="ARBA00022448"/>
    </source>
</evidence>
<feature type="transmembrane region" description="Helical" evidence="7">
    <location>
        <begin position="166"/>
        <end position="190"/>
    </location>
</feature>
<dbReference type="RefSeq" id="WP_253019659.1">
    <property type="nucleotide sequence ID" value="NZ_JAOSHN010000002.1"/>
</dbReference>
<feature type="transmembrane region" description="Helical" evidence="7">
    <location>
        <begin position="243"/>
        <end position="269"/>
    </location>
</feature>
<dbReference type="PIRSF" id="PIRSF006603">
    <property type="entry name" value="DinF"/>
    <property type="match status" value="1"/>
</dbReference>
<feature type="transmembrane region" description="Helical" evidence="7">
    <location>
        <begin position="104"/>
        <end position="124"/>
    </location>
</feature>
<feature type="transmembrane region" description="Helical" evidence="7">
    <location>
        <begin position="398"/>
        <end position="415"/>
    </location>
</feature>
<feature type="transmembrane region" description="Helical" evidence="7">
    <location>
        <begin position="363"/>
        <end position="386"/>
    </location>
</feature>
<dbReference type="EMBL" id="JAOSHN010000002">
    <property type="protein sequence ID" value="MCU7377842.1"/>
    <property type="molecule type" value="Genomic_DNA"/>
</dbReference>
<name>A0A9J6QPE7_9FIRM</name>
<keyword evidence="3" id="KW-1003">Cell membrane</keyword>
<dbReference type="GO" id="GO:0005886">
    <property type="term" value="C:plasma membrane"/>
    <property type="evidence" value="ECO:0007669"/>
    <property type="project" value="UniProtKB-SubCell"/>
</dbReference>
<dbReference type="AlphaFoldDB" id="A0A9J6QPE7"/>
<keyword evidence="6 7" id="KW-0472">Membrane</keyword>
<evidence type="ECO:0000256" key="7">
    <source>
        <dbReference type="SAM" id="Phobius"/>
    </source>
</evidence>